<dbReference type="EMBL" id="AF533710">
    <property type="protein sequence ID" value="AAQ09023.1"/>
    <property type="molecule type" value="mRNA"/>
</dbReference>
<protein>
    <submittedName>
        <fullName evidence="1">Uncharacterized protein</fullName>
    </submittedName>
</protein>
<reference evidence="1" key="1">
    <citation type="submission" date="2002-07" db="EMBL/GenBank/DDBJ databases">
        <authorList>
            <person name="Ding P."/>
            <person name="Han W."/>
            <person name="Wang Y."/>
            <person name="Rui M."/>
            <person name="Song Q."/>
            <person name="Zhang Y."/>
            <person name="Ma D."/>
        </authorList>
    </citation>
    <scope>NUCLEOTIDE SEQUENCE</scope>
    <source>
        <tissue evidence="1">Tonsil</tissue>
    </source>
</reference>
<proteinExistence type="evidence at transcript level"/>
<dbReference type="ProteomicsDB" id="69183"/>
<accession>Q7Z4H6</accession>
<sequence length="113" mass="13041">MMSIRQRREIRATEVSEDFPAQEENVKLENKLPSGCTSRRLWKILSLTIGGTLPFALDFLHLSTLPRYMKMIYGFLILRKWSEKSHSEQSVACITPTTSRCCRLQPSCKVFMA</sequence>
<evidence type="ECO:0000313" key="1">
    <source>
        <dbReference type="EMBL" id="AAQ09023.1"/>
    </source>
</evidence>
<accession>E7EQP9</accession>
<organism evidence="1">
    <name type="scientific">Homo sapiens</name>
    <name type="common">Human</name>
    <dbReference type="NCBI Taxonomy" id="9606"/>
    <lineage>
        <taxon>Eukaryota</taxon>
        <taxon>Metazoa</taxon>
        <taxon>Chordata</taxon>
        <taxon>Craniata</taxon>
        <taxon>Vertebrata</taxon>
        <taxon>Euteleostomi</taxon>
        <taxon>Mammalia</taxon>
        <taxon>Eutheria</taxon>
        <taxon>Euarchontoglires</taxon>
        <taxon>Primates</taxon>
        <taxon>Haplorrhini</taxon>
        <taxon>Catarrhini</taxon>
        <taxon>Hominidae</taxon>
        <taxon>Homo</taxon>
    </lineage>
</organism>
<dbReference type="PeptideAtlas" id="Q7Z4H6"/>
<name>Q7Z4H6_HUMAN</name>
<dbReference type="AlphaFoldDB" id="Q7Z4H6"/>